<dbReference type="EMBL" id="DYUB01000082">
    <property type="protein sequence ID" value="HJG95955.1"/>
    <property type="molecule type" value="Genomic_DNA"/>
</dbReference>
<name>A0A921MZL5_9FIRM</name>
<reference evidence="1" key="2">
    <citation type="submission" date="2021-09" db="EMBL/GenBank/DDBJ databases">
        <authorList>
            <person name="Gilroy R."/>
        </authorList>
    </citation>
    <scope>NUCLEOTIDE SEQUENCE</scope>
    <source>
        <strain evidence="1">1277</strain>
    </source>
</reference>
<accession>A0A921MZL5</accession>
<evidence type="ECO:0000313" key="1">
    <source>
        <dbReference type="EMBL" id="HJG95955.1"/>
    </source>
</evidence>
<sequence length="77" mass="9142">MKATKNKEIDKLKYENSLDEYKCNKCRDLRFIIKDNEAIACTCKALREAEEILLSSGISEEFRKKNFDNFNYSYDMN</sequence>
<gene>
    <name evidence="1" type="ORF">K8V90_02490</name>
</gene>
<reference evidence="1" key="1">
    <citation type="journal article" date="2021" name="PeerJ">
        <title>Extensive microbial diversity within the chicken gut microbiome revealed by metagenomics and culture.</title>
        <authorList>
            <person name="Gilroy R."/>
            <person name="Ravi A."/>
            <person name="Getino M."/>
            <person name="Pursley I."/>
            <person name="Horton D.L."/>
            <person name="Alikhan N.F."/>
            <person name="Baker D."/>
            <person name="Gharbi K."/>
            <person name="Hall N."/>
            <person name="Watson M."/>
            <person name="Adriaenssens E.M."/>
            <person name="Foster-Nyarko E."/>
            <person name="Jarju S."/>
            <person name="Secka A."/>
            <person name="Antonio M."/>
            <person name="Oren A."/>
            <person name="Chaudhuri R.R."/>
            <person name="La Ragione R."/>
            <person name="Hildebrand F."/>
            <person name="Pallen M.J."/>
        </authorList>
    </citation>
    <scope>NUCLEOTIDE SEQUENCE</scope>
    <source>
        <strain evidence="1">1277</strain>
    </source>
</reference>
<proteinExistence type="predicted"/>
<dbReference type="AlphaFoldDB" id="A0A921MZL5"/>
<feature type="non-terminal residue" evidence="1">
    <location>
        <position position="77"/>
    </location>
</feature>
<evidence type="ECO:0000313" key="2">
    <source>
        <dbReference type="Proteomes" id="UP000776700"/>
    </source>
</evidence>
<comment type="caution">
    <text evidence="1">The sequence shown here is derived from an EMBL/GenBank/DDBJ whole genome shotgun (WGS) entry which is preliminary data.</text>
</comment>
<organism evidence="1 2">
    <name type="scientific">Romboutsia timonensis</name>
    <dbReference type="NCBI Taxonomy" id="1776391"/>
    <lineage>
        <taxon>Bacteria</taxon>
        <taxon>Bacillati</taxon>
        <taxon>Bacillota</taxon>
        <taxon>Clostridia</taxon>
        <taxon>Peptostreptococcales</taxon>
        <taxon>Peptostreptococcaceae</taxon>
        <taxon>Romboutsia</taxon>
    </lineage>
</organism>
<protein>
    <submittedName>
        <fullName evidence="1">Uncharacterized protein</fullName>
    </submittedName>
</protein>
<dbReference type="Proteomes" id="UP000776700">
    <property type="component" value="Unassembled WGS sequence"/>
</dbReference>